<evidence type="ECO:0000313" key="1">
    <source>
        <dbReference type="EMBL" id="CAC9976956.1"/>
    </source>
</evidence>
<name>A0A9N8J5Y2_9FLAO</name>
<dbReference type="AlphaFoldDB" id="A0A9N8J5Y2"/>
<accession>A0A9N8J5Y2</accession>
<dbReference type="Proteomes" id="UP000533639">
    <property type="component" value="Unassembled WGS sequence"/>
</dbReference>
<dbReference type="RefSeq" id="WP_180861749.1">
    <property type="nucleotide sequence ID" value="NZ_CAIJDE010000069.1"/>
</dbReference>
<dbReference type="EMBL" id="CAIJDE010000069">
    <property type="protein sequence ID" value="CAC9976956.1"/>
    <property type="molecule type" value="Genomic_DNA"/>
</dbReference>
<evidence type="ECO:0000313" key="2">
    <source>
        <dbReference type="Proteomes" id="UP000533639"/>
    </source>
</evidence>
<keyword evidence="2" id="KW-1185">Reference proteome</keyword>
<protein>
    <submittedName>
        <fullName evidence="1">Uncharacterized protein</fullName>
    </submittedName>
</protein>
<proteinExistence type="predicted"/>
<organism evidence="1 2">
    <name type="scientific">Flavobacterium panici</name>
    <dbReference type="NCBI Taxonomy" id="2654843"/>
    <lineage>
        <taxon>Bacteria</taxon>
        <taxon>Pseudomonadati</taxon>
        <taxon>Bacteroidota</taxon>
        <taxon>Flavobacteriia</taxon>
        <taxon>Flavobacteriales</taxon>
        <taxon>Flavobacteriaceae</taxon>
        <taxon>Flavobacterium</taxon>
    </lineage>
</organism>
<reference evidence="1 2" key="1">
    <citation type="submission" date="2020-06" db="EMBL/GenBank/DDBJ databases">
        <authorList>
            <person name="Criscuolo A."/>
        </authorList>
    </citation>
    <scope>NUCLEOTIDE SEQUENCE [LARGE SCALE GENOMIC DNA]</scope>
    <source>
        <strain evidence="1">PXU-55</strain>
    </source>
</reference>
<comment type="caution">
    <text evidence="1">The sequence shown here is derived from an EMBL/GenBank/DDBJ whole genome shotgun (WGS) entry which is preliminary data.</text>
</comment>
<sequence>MKSHIYVTPLGKRYELLIFTAHISSIIATKVDGIEHTIITMNNGDNFTVTDPYEKVENKLEL</sequence>
<gene>
    <name evidence="1" type="ORF">FLAPXU55_04687</name>
</gene>